<feature type="compositionally biased region" description="Low complexity" evidence="1">
    <location>
        <begin position="46"/>
        <end position="62"/>
    </location>
</feature>
<proteinExistence type="predicted"/>
<organism evidence="2 3">
    <name type="scientific">Streptomyces albus</name>
    <dbReference type="NCBI Taxonomy" id="1888"/>
    <lineage>
        <taxon>Bacteria</taxon>
        <taxon>Bacillati</taxon>
        <taxon>Actinomycetota</taxon>
        <taxon>Actinomycetes</taxon>
        <taxon>Kitasatosporales</taxon>
        <taxon>Streptomycetaceae</taxon>
        <taxon>Streptomyces</taxon>
    </lineage>
</organism>
<feature type="compositionally biased region" description="Polar residues" evidence="1">
    <location>
        <begin position="89"/>
        <end position="103"/>
    </location>
</feature>
<feature type="region of interest" description="Disordered" evidence="1">
    <location>
        <begin position="148"/>
        <end position="221"/>
    </location>
</feature>
<comment type="caution">
    <text evidence="2">The sequence shown here is derived from an EMBL/GenBank/DDBJ whole genome shotgun (WGS) entry which is preliminary data.</text>
</comment>
<sequence length="221" mass="22696">MPSCQAGAGWRVPRATGRAPGEKLHQPRAPGGSGRTKREPPGTIWTSPSGAITSSSQASATRRATEGRSGRSSPAPDMTSRTVRVPSPRTVSNTSLSRGQNSSAEAPPGPTAPVTTVVMPSSAPSRSDSSLTSVWLIVVSWAARSRTSAPYSSASSGAPFSGSVASASFGGAADAVDRPAARSALPRPPNHHDRPPPERLTSSLLRTRPGRCGAQTRVLVS</sequence>
<name>A0A8H1QNA0_9ACTN</name>
<dbReference type="Proteomes" id="UP000298111">
    <property type="component" value="Unassembled WGS sequence"/>
</dbReference>
<accession>A0A8H1QNA0</accession>
<gene>
    <name evidence="2" type="ORF">D8771_21525</name>
</gene>
<evidence type="ECO:0000313" key="2">
    <source>
        <dbReference type="EMBL" id="TGG80396.1"/>
    </source>
</evidence>
<feature type="compositionally biased region" description="Low complexity" evidence="1">
    <location>
        <begin position="148"/>
        <end position="174"/>
    </location>
</feature>
<feature type="region of interest" description="Disordered" evidence="1">
    <location>
        <begin position="1"/>
        <end position="130"/>
    </location>
</feature>
<protein>
    <submittedName>
        <fullName evidence="2">Uncharacterized protein</fullName>
    </submittedName>
</protein>
<reference evidence="2 3" key="1">
    <citation type="submission" date="2018-10" db="EMBL/GenBank/DDBJ databases">
        <title>Isolation of pseudouridimycin from Streptomyces albus DSM 40763.</title>
        <authorList>
            <person name="Rosenqvist P."/>
            <person name="Metsae-Ketelae M."/>
            <person name="Virta P."/>
        </authorList>
    </citation>
    <scope>NUCLEOTIDE SEQUENCE [LARGE SCALE GENOMIC DNA]</scope>
    <source>
        <strain evidence="2 3">DSM 40763</strain>
    </source>
</reference>
<evidence type="ECO:0000313" key="3">
    <source>
        <dbReference type="Proteomes" id="UP000298111"/>
    </source>
</evidence>
<dbReference type="EMBL" id="RCIY01000069">
    <property type="protein sequence ID" value="TGG80396.1"/>
    <property type="molecule type" value="Genomic_DNA"/>
</dbReference>
<dbReference type="AlphaFoldDB" id="A0A8H1QNA0"/>
<evidence type="ECO:0000256" key="1">
    <source>
        <dbReference type="SAM" id="MobiDB-lite"/>
    </source>
</evidence>
<feature type="compositionally biased region" description="Low complexity" evidence="1">
    <location>
        <begin position="112"/>
        <end position="130"/>
    </location>
</feature>